<sequence length="313" mass="36211">MAPATLLVWKAESHPPNDNCLPSTPQEPNMDDEESNNTLPMFSHLPYMPPNPPYWWGRKYWDDRTPSPSPNAPNLSSSTQTCHHSALLAHINQSSTISQATDVNSSLLPSSPPCWSSECEDLDHSVDERSEGNRSLLVEEGQDNALLKAKVSAQLQHDDYLEKVCSWWDTVCEHHIIDLEVEAMKALEKINLKKKRVQDPVYSKQYYWKNAPVLRQKAKDRMAMKQQHTRSDPIEQERMRQQHCFYQKRYKAKLTASKRNLIARSSRNRYSQRQLQKNGNVVMQQESLSRHQQQAAERQQRMDARSNQQCCLG</sequence>
<keyword evidence="3" id="KW-1185">Reference proteome</keyword>
<feature type="region of interest" description="Disordered" evidence="1">
    <location>
        <begin position="11"/>
        <end position="34"/>
    </location>
</feature>
<reference evidence="2 3" key="1">
    <citation type="journal article" date="2014" name="BMC Genomics">
        <title>Genome and secretome analysis of the hemibiotrophic fungal pathogen, Moniliophthora roreri, which causes frosty pod rot disease of cacao: mechanisms of the biotrophic and necrotrophic phases.</title>
        <authorList>
            <person name="Meinhardt L.W."/>
            <person name="Costa G.G.L."/>
            <person name="Thomazella D.P.T."/>
            <person name="Teixeira P.J.P.L."/>
            <person name="Carazzolle M.F."/>
            <person name="Schuster S.C."/>
            <person name="Carlson J.E."/>
            <person name="Guiltinan M.J."/>
            <person name="Mieczkowski P."/>
            <person name="Farmer A."/>
            <person name="Ramaraj T."/>
            <person name="Crozier J."/>
            <person name="Davis R.E."/>
            <person name="Shao J."/>
            <person name="Melnick R.L."/>
            <person name="Pereira G.A.G."/>
            <person name="Bailey B.A."/>
        </authorList>
    </citation>
    <scope>NUCLEOTIDE SEQUENCE [LARGE SCALE GENOMIC DNA]</scope>
    <source>
        <strain evidence="2 3">MCA 2997</strain>
    </source>
</reference>
<evidence type="ECO:0000313" key="3">
    <source>
        <dbReference type="Proteomes" id="UP000017559"/>
    </source>
</evidence>
<dbReference type="HOGENOM" id="CLU_888739_0_0_1"/>
<protein>
    <submittedName>
        <fullName evidence="2">Uncharacterized protein</fullName>
    </submittedName>
</protein>
<organism evidence="2 3">
    <name type="scientific">Moniliophthora roreri (strain MCA 2997)</name>
    <name type="common">Cocoa frosty pod rot fungus</name>
    <name type="synonym">Crinipellis roreri</name>
    <dbReference type="NCBI Taxonomy" id="1381753"/>
    <lineage>
        <taxon>Eukaryota</taxon>
        <taxon>Fungi</taxon>
        <taxon>Dikarya</taxon>
        <taxon>Basidiomycota</taxon>
        <taxon>Agaricomycotina</taxon>
        <taxon>Agaricomycetes</taxon>
        <taxon>Agaricomycetidae</taxon>
        <taxon>Agaricales</taxon>
        <taxon>Marasmiineae</taxon>
        <taxon>Marasmiaceae</taxon>
        <taxon>Moniliophthora</taxon>
    </lineage>
</organism>
<gene>
    <name evidence="2" type="ORF">Moror_6665</name>
</gene>
<name>V2XC81_MONRO</name>
<feature type="compositionally biased region" description="Polar residues" evidence="1">
    <location>
        <begin position="264"/>
        <end position="291"/>
    </location>
</feature>
<dbReference type="AlphaFoldDB" id="V2XC81"/>
<accession>V2XC81</accession>
<dbReference type="EMBL" id="AWSO01000040">
    <property type="protein sequence ID" value="ESK96793.1"/>
    <property type="molecule type" value="Genomic_DNA"/>
</dbReference>
<proteinExistence type="predicted"/>
<evidence type="ECO:0000256" key="1">
    <source>
        <dbReference type="SAM" id="MobiDB-lite"/>
    </source>
</evidence>
<evidence type="ECO:0000313" key="2">
    <source>
        <dbReference type="EMBL" id="ESK96793.1"/>
    </source>
</evidence>
<dbReference type="KEGG" id="mrr:Moror_6665"/>
<dbReference type="Proteomes" id="UP000017559">
    <property type="component" value="Unassembled WGS sequence"/>
</dbReference>
<comment type="caution">
    <text evidence="2">The sequence shown here is derived from an EMBL/GenBank/DDBJ whole genome shotgun (WGS) entry which is preliminary data.</text>
</comment>
<feature type="region of interest" description="Disordered" evidence="1">
    <location>
        <begin position="264"/>
        <end position="313"/>
    </location>
</feature>